<evidence type="ECO:0000313" key="6">
    <source>
        <dbReference type="EMBL" id="TMU51074.1"/>
    </source>
</evidence>
<evidence type="ECO:0000256" key="2">
    <source>
        <dbReference type="ARBA" id="ARBA00023136"/>
    </source>
</evidence>
<protein>
    <submittedName>
        <fullName evidence="6">OmpA family protein</fullName>
    </submittedName>
</protein>
<dbReference type="RefSeq" id="WP_138838846.1">
    <property type="nucleotide sequence ID" value="NZ_VCNI01000003.1"/>
</dbReference>
<keyword evidence="7" id="KW-1185">Reference proteome</keyword>
<dbReference type="EMBL" id="VCNI01000003">
    <property type="protein sequence ID" value="TMU51074.1"/>
    <property type="molecule type" value="Genomic_DNA"/>
</dbReference>
<feature type="domain" description="OmpA-like" evidence="5">
    <location>
        <begin position="522"/>
        <end position="644"/>
    </location>
</feature>
<dbReference type="PANTHER" id="PTHR30329">
    <property type="entry name" value="STATOR ELEMENT OF FLAGELLAR MOTOR COMPLEX"/>
    <property type="match status" value="1"/>
</dbReference>
<dbReference type="Gene3D" id="3.30.1330.60">
    <property type="entry name" value="OmpA-like domain"/>
    <property type="match status" value="1"/>
</dbReference>
<name>A0ABY2WHK3_9FLAO</name>
<evidence type="ECO:0000259" key="5">
    <source>
        <dbReference type="PROSITE" id="PS51123"/>
    </source>
</evidence>
<dbReference type="SUPFAM" id="SSF103088">
    <property type="entry name" value="OmpA-like"/>
    <property type="match status" value="1"/>
</dbReference>
<dbReference type="InterPro" id="IPR006664">
    <property type="entry name" value="OMP_bac"/>
</dbReference>
<organism evidence="6 7">
    <name type="scientific">Flagellimonas algicola</name>
    <dbReference type="NCBI Taxonomy" id="2583815"/>
    <lineage>
        <taxon>Bacteria</taxon>
        <taxon>Pseudomonadati</taxon>
        <taxon>Bacteroidota</taxon>
        <taxon>Flavobacteriia</taxon>
        <taxon>Flavobacteriales</taxon>
        <taxon>Flavobacteriaceae</taxon>
        <taxon>Flagellimonas</taxon>
    </lineage>
</organism>
<dbReference type="SUPFAM" id="SSF48452">
    <property type="entry name" value="TPR-like"/>
    <property type="match status" value="1"/>
</dbReference>
<proteinExistence type="predicted"/>
<evidence type="ECO:0000256" key="4">
    <source>
        <dbReference type="PROSITE-ProRule" id="PRU00473"/>
    </source>
</evidence>
<evidence type="ECO:0000256" key="1">
    <source>
        <dbReference type="ARBA" id="ARBA00004442"/>
    </source>
</evidence>
<dbReference type="InterPro" id="IPR011990">
    <property type="entry name" value="TPR-like_helical_dom_sf"/>
</dbReference>
<dbReference type="InterPro" id="IPR006665">
    <property type="entry name" value="OmpA-like"/>
</dbReference>
<dbReference type="InterPro" id="IPR050330">
    <property type="entry name" value="Bact_OuterMem_StrucFunc"/>
</dbReference>
<keyword evidence="2 4" id="KW-0472">Membrane</keyword>
<sequence>MFKVKRIFPVLFTFLLGTVVGSAQSKKSKGDDYFFQYEYQRAVTAYEADLAEGTLSMEQYLNLADSYYKTNNFEKASEAYMKLYKQDTLLGNHHFNKMLQSFARTSNKERTEAFLATKSSNFEKEFLQNLEFNTQLLGGTDPSEIMDFQIFNLEGNSPQSDFSPTFYGDKLLFSSARSQDKKRRYVPTGEGYLNIYEGTLQPNGQFSTATAFTGIPTSKYHKATPFYTEKLESVFYVLSNTQNGELSFDENGKNSLAIGMQAKEGPFYLLLKDLSTSFYYPFYDDKDDKLYFSANFEDGYGGTDIYYVHTNRGQIMSAPINLGPRINSPGNEIAPFIFENSFYFSSDVFYGLGGMDIYKSNMEGSGFSIPINLGKGINSSKDDFGFIMRNDGDGLLGYFSSNRSGGKGNDDLYGFKVDEKPGLRTLIVKGKVVKSNKPTEIVGKAAVQLVDTLGNLLAETYSDEDGSYRLEIPWTKHLVLKAVKDRFSETTQQFTEEELEAMEGNSHEIQLAAYDDLVEEREGQTVVKLKDFYFGRGRTQLTQEIKTELDKVVAFVKDFPFVQLRIETYTDSRGGSSTNFRLTQGRSDAIKNYLIHKGVPEANVLYSIGHGENKILNNCTNGVYCLEVLHKRNQRSLIVVLNDNILFN</sequence>
<comment type="subcellular location">
    <subcellularLocation>
        <location evidence="1">Cell outer membrane</location>
    </subcellularLocation>
</comment>
<dbReference type="CDD" id="cd07185">
    <property type="entry name" value="OmpA_C-like"/>
    <property type="match status" value="1"/>
</dbReference>
<dbReference type="InterPro" id="IPR036737">
    <property type="entry name" value="OmpA-like_sf"/>
</dbReference>
<dbReference type="PROSITE" id="PS51123">
    <property type="entry name" value="OMPA_2"/>
    <property type="match status" value="1"/>
</dbReference>
<dbReference type="PANTHER" id="PTHR30329:SF21">
    <property type="entry name" value="LIPOPROTEIN YIAD-RELATED"/>
    <property type="match status" value="1"/>
</dbReference>
<gene>
    <name evidence="6" type="ORF">FGG15_17810</name>
</gene>
<accession>A0ABY2WHK3</accession>
<keyword evidence="3" id="KW-0998">Cell outer membrane</keyword>
<evidence type="ECO:0000256" key="3">
    <source>
        <dbReference type="ARBA" id="ARBA00023237"/>
    </source>
</evidence>
<dbReference type="Pfam" id="PF00691">
    <property type="entry name" value="OmpA"/>
    <property type="match status" value="1"/>
</dbReference>
<dbReference type="Gene3D" id="1.25.40.10">
    <property type="entry name" value="Tetratricopeptide repeat domain"/>
    <property type="match status" value="1"/>
</dbReference>
<dbReference type="PRINTS" id="PR01021">
    <property type="entry name" value="OMPADOMAIN"/>
</dbReference>
<reference evidence="6 7" key="1">
    <citation type="submission" date="2019-05" db="EMBL/GenBank/DDBJ databases">
        <title>Flagellimonas sp. AsT0115, sp. nov., isolated from a marine red algae, Asparagopsis taxiformis.</title>
        <authorList>
            <person name="Kim J."/>
            <person name="Jeong S.E."/>
            <person name="Jeon C.O."/>
        </authorList>
    </citation>
    <scope>NUCLEOTIDE SEQUENCE [LARGE SCALE GENOMIC DNA]</scope>
    <source>
        <strain evidence="6 7">AsT0115</strain>
    </source>
</reference>
<comment type="caution">
    <text evidence="6">The sequence shown here is derived from an EMBL/GenBank/DDBJ whole genome shotgun (WGS) entry which is preliminary data.</text>
</comment>
<evidence type="ECO:0000313" key="7">
    <source>
        <dbReference type="Proteomes" id="UP000751614"/>
    </source>
</evidence>
<dbReference type="Proteomes" id="UP000751614">
    <property type="component" value="Unassembled WGS sequence"/>
</dbReference>